<comment type="subcellular location">
    <subcellularLocation>
        <location evidence="1">Cell membrane</location>
        <topology evidence="1">Multi-pass membrane protein</topology>
    </subcellularLocation>
</comment>
<dbReference type="PRINTS" id="PR02108">
    <property type="entry name" value="MRGPCRFAMILY"/>
</dbReference>
<name>L8I9F9_9CETA</name>
<feature type="non-terminal residue" evidence="12">
    <location>
        <position position="1"/>
    </location>
</feature>
<evidence type="ECO:0000256" key="8">
    <source>
        <dbReference type="ARBA" id="ARBA00023224"/>
    </source>
</evidence>
<gene>
    <name evidence="12" type="ORF">M91_16609</name>
</gene>
<feature type="non-terminal residue" evidence="12">
    <location>
        <position position="347"/>
    </location>
</feature>
<dbReference type="GO" id="GO:0005886">
    <property type="term" value="C:plasma membrane"/>
    <property type="evidence" value="ECO:0007669"/>
    <property type="project" value="UniProtKB-SubCell"/>
</dbReference>
<proteinExistence type="inferred from homology"/>
<dbReference type="FunFam" id="1.20.1070.10:FF:000140">
    <property type="entry name" value="Mas-related G-protein coupled receptor member X2"/>
    <property type="match status" value="1"/>
</dbReference>
<keyword evidence="6 10" id="KW-0472">Membrane</keyword>
<feature type="transmembrane region" description="Helical" evidence="10">
    <location>
        <begin position="229"/>
        <end position="258"/>
    </location>
</feature>
<dbReference type="STRING" id="72004.ENSBMUP00000028736"/>
<evidence type="ECO:0000256" key="7">
    <source>
        <dbReference type="ARBA" id="ARBA00023170"/>
    </source>
</evidence>
<keyword evidence="8 9" id="KW-0807">Transducer</keyword>
<evidence type="ECO:0000256" key="9">
    <source>
        <dbReference type="RuleBase" id="RU000688"/>
    </source>
</evidence>
<keyword evidence="7 9" id="KW-0675">Receptor</keyword>
<dbReference type="GO" id="GO:0004930">
    <property type="term" value="F:G protein-coupled receptor activity"/>
    <property type="evidence" value="ECO:0007669"/>
    <property type="project" value="UniProtKB-KW"/>
</dbReference>
<dbReference type="PANTHER" id="PTHR11334:SF29">
    <property type="entry name" value="MAS-RELATED G-PROTEIN COUPLED RECEPTOR MEMBER X2"/>
    <property type="match status" value="1"/>
</dbReference>
<evidence type="ECO:0000313" key="12">
    <source>
        <dbReference type="EMBL" id="ELR52836.1"/>
    </source>
</evidence>
<dbReference type="InterPro" id="IPR017452">
    <property type="entry name" value="GPCR_Rhodpsn_7TM"/>
</dbReference>
<accession>L8I9F9</accession>
<dbReference type="CDD" id="cd15106">
    <property type="entry name" value="7tmA_MrgprX-like"/>
    <property type="match status" value="1"/>
</dbReference>
<keyword evidence="2" id="KW-1003">Cell membrane</keyword>
<evidence type="ECO:0000256" key="3">
    <source>
        <dbReference type="ARBA" id="ARBA00022692"/>
    </source>
</evidence>
<dbReference type="SUPFAM" id="SSF81321">
    <property type="entry name" value="Family A G protein-coupled receptor-like"/>
    <property type="match status" value="1"/>
</dbReference>
<dbReference type="InterPro" id="IPR000276">
    <property type="entry name" value="GPCR_Rhodpsn"/>
</dbReference>
<evidence type="ECO:0000256" key="1">
    <source>
        <dbReference type="ARBA" id="ARBA00004651"/>
    </source>
</evidence>
<feature type="transmembrane region" description="Helical" evidence="10">
    <location>
        <begin position="152"/>
        <end position="171"/>
    </location>
</feature>
<evidence type="ECO:0000256" key="2">
    <source>
        <dbReference type="ARBA" id="ARBA00022475"/>
    </source>
</evidence>
<feature type="transmembrane region" description="Helical" evidence="10">
    <location>
        <begin position="270"/>
        <end position="293"/>
    </location>
</feature>
<dbReference type="EMBL" id="JH881672">
    <property type="protein sequence ID" value="ELR52836.1"/>
    <property type="molecule type" value="Genomic_DNA"/>
</dbReference>
<dbReference type="Proteomes" id="UP000011080">
    <property type="component" value="Unassembled WGS sequence"/>
</dbReference>
<evidence type="ECO:0000256" key="6">
    <source>
        <dbReference type="ARBA" id="ARBA00023136"/>
    </source>
</evidence>
<protein>
    <submittedName>
        <fullName evidence="12">Mas-related G-protein coupled receptor member X2</fullName>
    </submittedName>
</protein>
<evidence type="ECO:0000256" key="10">
    <source>
        <dbReference type="SAM" id="Phobius"/>
    </source>
</evidence>
<evidence type="ECO:0000256" key="5">
    <source>
        <dbReference type="ARBA" id="ARBA00023040"/>
    </source>
</evidence>
<dbReference type="Pfam" id="PF00001">
    <property type="entry name" value="7tm_1"/>
    <property type="match status" value="1"/>
</dbReference>
<comment type="similarity">
    <text evidence="9">Belongs to the G-protein coupled receptor 1 family.</text>
</comment>
<keyword evidence="4 10" id="KW-1133">Transmembrane helix</keyword>
<feature type="transmembrane region" description="Helical" evidence="10">
    <location>
        <begin position="191"/>
        <end position="217"/>
    </location>
</feature>
<dbReference type="AlphaFoldDB" id="L8I9F9"/>
<organism evidence="12 13">
    <name type="scientific">Bos mutus</name>
    <name type="common">wild yak</name>
    <dbReference type="NCBI Taxonomy" id="72004"/>
    <lineage>
        <taxon>Eukaryota</taxon>
        <taxon>Metazoa</taxon>
        <taxon>Chordata</taxon>
        <taxon>Craniata</taxon>
        <taxon>Vertebrata</taxon>
        <taxon>Euteleostomi</taxon>
        <taxon>Mammalia</taxon>
        <taxon>Eutheria</taxon>
        <taxon>Laurasiatheria</taxon>
        <taxon>Artiodactyla</taxon>
        <taxon>Ruminantia</taxon>
        <taxon>Pecora</taxon>
        <taxon>Bovidae</taxon>
        <taxon>Bovinae</taxon>
        <taxon>Bos</taxon>
    </lineage>
</organism>
<evidence type="ECO:0000313" key="13">
    <source>
        <dbReference type="Proteomes" id="UP000011080"/>
    </source>
</evidence>
<dbReference type="PROSITE" id="PS50262">
    <property type="entry name" value="G_PROTEIN_RECEP_F1_2"/>
    <property type="match status" value="1"/>
</dbReference>
<feature type="transmembrane region" description="Helical" evidence="10">
    <location>
        <begin position="74"/>
        <end position="97"/>
    </location>
</feature>
<feature type="transmembrane region" description="Helical" evidence="10">
    <location>
        <begin position="45"/>
        <end position="67"/>
    </location>
</feature>
<feature type="transmembrane region" description="Helical" evidence="10">
    <location>
        <begin position="109"/>
        <end position="131"/>
    </location>
</feature>
<sequence length="347" mass="38635">CVPRNTSGGFLSLDPTITAWETEFTLMNHTGEDHPQTFSTVTMTLFVLTAIIALGGLAGNAVVLWLLGFHLHAFTVYILNLAAADFLCLCCQVIDSLEALIACCSASSIPSFFTSVMTFAYLAGLSLLSAISTERCVSVLCPVWYRCHRPTHLSAIVCTVLWALALLLSILEGKYCGFLLTDFSHLWCQVFDFIAAGWMMFLFGLLAGSSLALLLRILFKSQYIQLTRLYVTVGLTVLAFLLCGLPYGILWFLLIWIQDDLFAIPCHNCLVVFGLSCINSSINPIIYFFVGSFRQRQTKKRGRQTLKVVLQRALEDISEVGERGLHPTPRELRQLWVPGLFPLMKNP</sequence>
<dbReference type="PROSITE" id="PS00237">
    <property type="entry name" value="G_PROTEIN_RECEP_F1_1"/>
    <property type="match status" value="1"/>
</dbReference>
<reference evidence="12 13" key="1">
    <citation type="journal article" date="2012" name="Nat. Genet.">
        <title>The yak genome and adaptation to life at high altitude.</title>
        <authorList>
            <person name="Qiu Q."/>
            <person name="Zhang G."/>
            <person name="Ma T."/>
            <person name="Qian W."/>
            <person name="Wang J."/>
            <person name="Ye Z."/>
            <person name="Cao C."/>
            <person name="Hu Q."/>
            <person name="Kim J."/>
            <person name="Larkin D.M."/>
            <person name="Auvil L."/>
            <person name="Capitanu B."/>
            <person name="Ma J."/>
            <person name="Lewin H.A."/>
            <person name="Qian X."/>
            <person name="Lang Y."/>
            <person name="Zhou R."/>
            <person name="Wang L."/>
            <person name="Wang K."/>
            <person name="Xia J."/>
            <person name="Liao S."/>
            <person name="Pan S."/>
            <person name="Lu X."/>
            <person name="Hou H."/>
            <person name="Wang Y."/>
            <person name="Zang X."/>
            <person name="Yin Y."/>
            <person name="Ma H."/>
            <person name="Zhang J."/>
            <person name="Wang Z."/>
            <person name="Zhang Y."/>
            <person name="Zhang D."/>
            <person name="Yonezawa T."/>
            <person name="Hasegawa M."/>
            <person name="Zhong Y."/>
            <person name="Liu W."/>
            <person name="Zhang Y."/>
            <person name="Huang Z."/>
            <person name="Zhang S."/>
            <person name="Long R."/>
            <person name="Yang H."/>
            <person name="Wang J."/>
            <person name="Lenstra J.A."/>
            <person name="Cooper D.N."/>
            <person name="Wu Y."/>
            <person name="Wang J."/>
            <person name="Shi P."/>
            <person name="Wang J."/>
            <person name="Liu J."/>
        </authorList>
    </citation>
    <scope>NUCLEOTIDE SEQUENCE [LARGE SCALE GENOMIC DNA]</scope>
    <source>
        <strain evidence="13">yakQH1</strain>
    </source>
</reference>
<keyword evidence="5 9" id="KW-0297">G-protein coupled receptor</keyword>
<dbReference type="Gene3D" id="1.20.1070.10">
    <property type="entry name" value="Rhodopsin 7-helix transmembrane proteins"/>
    <property type="match status" value="1"/>
</dbReference>
<dbReference type="PRINTS" id="PR00237">
    <property type="entry name" value="GPCRRHODOPSN"/>
</dbReference>
<dbReference type="InterPro" id="IPR026234">
    <property type="entry name" value="MRGPCRFAMILY"/>
</dbReference>
<evidence type="ECO:0000259" key="11">
    <source>
        <dbReference type="PROSITE" id="PS50262"/>
    </source>
</evidence>
<feature type="domain" description="G-protein coupled receptors family 1 profile" evidence="11">
    <location>
        <begin position="43"/>
        <end position="287"/>
    </location>
</feature>
<dbReference type="PANTHER" id="PTHR11334">
    <property type="entry name" value="MAS-RELATED G-PROTEIN COUPLED RECEPTOR"/>
    <property type="match status" value="1"/>
</dbReference>
<keyword evidence="3 9" id="KW-0812">Transmembrane</keyword>
<evidence type="ECO:0000256" key="4">
    <source>
        <dbReference type="ARBA" id="ARBA00022989"/>
    </source>
</evidence>